<dbReference type="EMBL" id="CP060203">
    <property type="protein sequence ID" value="QNS40165.1"/>
    <property type="molecule type" value="Genomic_DNA"/>
</dbReference>
<dbReference type="RefSeq" id="WP_188320290.1">
    <property type="nucleotide sequence ID" value="NZ_CP060203.1"/>
</dbReference>
<proteinExistence type="predicted"/>
<evidence type="ECO:0000313" key="1">
    <source>
        <dbReference type="EMBL" id="QNS40165.1"/>
    </source>
</evidence>
<protein>
    <submittedName>
        <fullName evidence="1">Uncharacterized protein</fullName>
    </submittedName>
</protein>
<organism evidence="1 2">
    <name type="scientific">Chryseobacterium manosquense</name>
    <dbReference type="NCBI Taxonomy" id="2754694"/>
    <lineage>
        <taxon>Bacteria</taxon>
        <taxon>Pseudomonadati</taxon>
        <taxon>Bacteroidota</taxon>
        <taxon>Flavobacteriia</taxon>
        <taxon>Flavobacteriales</taxon>
        <taxon>Weeksellaceae</taxon>
        <taxon>Chryseobacterium group</taxon>
        <taxon>Chryseobacterium</taxon>
    </lineage>
</organism>
<evidence type="ECO:0000313" key="2">
    <source>
        <dbReference type="Proteomes" id="UP000516438"/>
    </source>
</evidence>
<accession>A0A7H1DT57</accession>
<reference evidence="1 2" key="1">
    <citation type="submission" date="2020-07" db="EMBL/GenBank/DDBJ databases">
        <title>Complete genome and description of Chryseobacterium manosquense strain Marseille-Q2069 sp. nov.</title>
        <authorList>
            <person name="Boxberger M."/>
        </authorList>
    </citation>
    <scope>NUCLEOTIDE SEQUENCE [LARGE SCALE GENOMIC DNA]</scope>
    <source>
        <strain evidence="1 2">Marseille-Q2069</strain>
    </source>
</reference>
<name>A0A7H1DT57_9FLAO</name>
<sequence length="153" mass="18507">MKKEEVFIDLSKCSEEEIIKIYHVLNDKNENIYHSDRMILKKGKFENRFPYLTLNSGYTQWMSTFVNIHGKTELTYPEFIKLFEGGEYDWWIKIESEADLPKEAGDYWVFWDNKVIIQYWFTIGDYALKNQTQDWMQVVTHYQPIRKPLPPLH</sequence>
<dbReference type="Proteomes" id="UP000516438">
    <property type="component" value="Chromosome"/>
</dbReference>
<dbReference type="AlphaFoldDB" id="A0A7H1DT57"/>
<gene>
    <name evidence="1" type="ORF">H0S70_07060</name>
</gene>
<dbReference type="KEGG" id="cmaq:H0S70_07060"/>
<keyword evidence="2" id="KW-1185">Reference proteome</keyword>